<keyword evidence="3" id="KW-1185">Reference proteome</keyword>
<dbReference type="OrthoDB" id="10390321at2759"/>
<evidence type="ECO:0000313" key="3">
    <source>
        <dbReference type="Proteomes" id="UP000559256"/>
    </source>
</evidence>
<feature type="signal peptide" evidence="1">
    <location>
        <begin position="1"/>
        <end position="20"/>
    </location>
</feature>
<keyword evidence="1" id="KW-0732">Signal</keyword>
<name>A0A8H5CY70_9AGAR</name>
<accession>A0A8H5CY70</accession>
<organism evidence="2 3">
    <name type="scientific">Tetrapyrgos nigripes</name>
    <dbReference type="NCBI Taxonomy" id="182062"/>
    <lineage>
        <taxon>Eukaryota</taxon>
        <taxon>Fungi</taxon>
        <taxon>Dikarya</taxon>
        <taxon>Basidiomycota</taxon>
        <taxon>Agaricomycotina</taxon>
        <taxon>Agaricomycetes</taxon>
        <taxon>Agaricomycetidae</taxon>
        <taxon>Agaricales</taxon>
        <taxon>Marasmiineae</taxon>
        <taxon>Marasmiaceae</taxon>
        <taxon>Tetrapyrgos</taxon>
    </lineage>
</organism>
<gene>
    <name evidence="2" type="ORF">D9758_010185</name>
</gene>
<protein>
    <submittedName>
        <fullName evidence="2">Uncharacterized protein</fullName>
    </submittedName>
</protein>
<dbReference type="AlphaFoldDB" id="A0A8H5CY70"/>
<proteinExistence type="predicted"/>
<reference evidence="2 3" key="1">
    <citation type="journal article" date="2020" name="ISME J.">
        <title>Uncovering the hidden diversity of litter-decomposition mechanisms in mushroom-forming fungi.</title>
        <authorList>
            <person name="Floudas D."/>
            <person name="Bentzer J."/>
            <person name="Ahren D."/>
            <person name="Johansson T."/>
            <person name="Persson P."/>
            <person name="Tunlid A."/>
        </authorList>
    </citation>
    <scope>NUCLEOTIDE SEQUENCE [LARGE SCALE GENOMIC DNA]</scope>
    <source>
        <strain evidence="2 3">CBS 291.85</strain>
    </source>
</reference>
<evidence type="ECO:0000313" key="2">
    <source>
        <dbReference type="EMBL" id="KAF5349773.1"/>
    </source>
</evidence>
<comment type="caution">
    <text evidence="2">The sequence shown here is derived from an EMBL/GenBank/DDBJ whole genome shotgun (WGS) entry which is preliminary data.</text>
</comment>
<sequence length="137" mass="14587">MKFSTTTALSLLTVVTVALASPVEDIVKKSGIDCSGRDGSHCVFMSGNGYIEDSYAGSLIACSGRDQYGYTGTCQVAYGYAIAVSCAPYGDHDYSNIYFDQGENSFCEDSGSANCYTRNEGGKSSNSRGIDFNVDCY</sequence>
<evidence type="ECO:0000256" key="1">
    <source>
        <dbReference type="SAM" id="SignalP"/>
    </source>
</evidence>
<feature type="chain" id="PRO_5034039091" evidence="1">
    <location>
        <begin position="21"/>
        <end position="137"/>
    </location>
</feature>
<dbReference type="Proteomes" id="UP000559256">
    <property type="component" value="Unassembled WGS sequence"/>
</dbReference>
<dbReference type="EMBL" id="JAACJM010000079">
    <property type="protein sequence ID" value="KAF5349773.1"/>
    <property type="molecule type" value="Genomic_DNA"/>
</dbReference>